<feature type="binding site" evidence="8">
    <location>
        <position position="45"/>
    </location>
    <ligand>
        <name>[4Fe-4S] cluster</name>
        <dbReference type="ChEBI" id="CHEBI:49883"/>
        <note>4Fe-4S-S-AdoMet</note>
    </ligand>
</feature>
<feature type="domain" description="Radical SAM core" evidence="9">
    <location>
        <begin position="28"/>
        <end position="241"/>
    </location>
</feature>
<organism evidence="10 11">
    <name type="scientific">Plantactinospora mayteni</name>
    <dbReference type="NCBI Taxonomy" id="566021"/>
    <lineage>
        <taxon>Bacteria</taxon>
        <taxon>Bacillati</taxon>
        <taxon>Actinomycetota</taxon>
        <taxon>Actinomycetes</taxon>
        <taxon>Micromonosporales</taxon>
        <taxon>Micromonosporaceae</taxon>
        <taxon>Plantactinospora</taxon>
    </lineage>
</organism>
<feature type="binding site" evidence="8">
    <location>
        <position position="37"/>
    </location>
    <ligand>
        <name>substrate</name>
    </ligand>
</feature>
<comment type="subunit">
    <text evidence="8">Homodimer.</text>
</comment>
<dbReference type="PANTHER" id="PTHR42836:SF1">
    <property type="entry name" value="7-CARBOXY-7-DEAZAGUANINE SYNTHASE"/>
    <property type="match status" value="1"/>
</dbReference>
<dbReference type="SFLD" id="SFLDS00029">
    <property type="entry name" value="Radical_SAM"/>
    <property type="match status" value="1"/>
</dbReference>
<comment type="caution">
    <text evidence="10">The sequence shown here is derived from an EMBL/GenBank/DDBJ whole genome shotgun (WGS) entry which is preliminary data.</text>
</comment>
<dbReference type="EC" id="4.3.99.3" evidence="8"/>
<keyword evidence="8" id="KW-0671">Queuosine biosynthesis</keyword>
<evidence type="ECO:0000259" key="9">
    <source>
        <dbReference type="PROSITE" id="PS51918"/>
    </source>
</evidence>
<keyword evidence="6 8" id="KW-0411">Iron-sulfur</keyword>
<comment type="cofactor">
    <cofactor evidence="8">
        <name>Mg(2+)</name>
        <dbReference type="ChEBI" id="CHEBI:18420"/>
    </cofactor>
</comment>
<dbReference type="PIRSF" id="PIRSF000370">
    <property type="entry name" value="QueE"/>
    <property type="match status" value="1"/>
</dbReference>
<proteinExistence type="inferred from homology"/>
<comment type="similarity">
    <text evidence="8">Belongs to the radical SAM superfamily. 7-carboxy-7-deazaguanine synthase family.</text>
</comment>
<sequence length="245" mass="26992">MTDLLPRTGDRTLWVAETFVSVQGEGPSLGRRALFVRLSGCHLSCVWCDTPYTWDKGRFDLAAERRAVDVDDLVSTFLEQRADLVVVTGGEPLLQQPALVNFLQRLAAEGGGCRVEVETSGTLEPRADLVELVTVFNVSPKLAHSGLAEHRRVRPKPLWALRDTGKVVWKFVVTGPPDLDEVSELLTQIGAGSDGWGGPVWVMPEGTTGELVLERLRALAAPVIQRGWNLTPRLHILLWGDERGR</sequence>
<comment type="function">
    <text evidence="8">Catalyzes the complex heterocyclic radical-mediated conversion of 6-carboxy-5,6,7,8-tetrahydropterin (CPH4) to 7-carboxy-7-deazaguanine (CDG), a step common to the biosynthetic pathways of all 7-deazapurine-containing compounds.</text>
</comment>
<comment type="cofactor">
    <cofactor evidence="8">
        <name>[4Fe-4S] cluster</name>
        <dbReference type="ChEBI" id="CHEBI:49883"/>
    </cofactor>
    <text evidence="8">Binds 1 [4Fe-4S] cluster. The cluster is coordinated with 3 cysteines and an exchangeable S-adenosyl-L-methionine.</text>
</comment>
<feature type="binding site" evidence="8">
    <location>
        <position position="50"/>
    </location>
    <ligand>
        <name>Mg(2+)</name>
        <dbReference type="ChEBI" id="CHEBI:18420"/>
    </ligand>
</feature>
<feature type="binding site" evidence="8">
    <location>
        <begin position="22"/>
        <end position="24"/>
    </location>
    <ligand>
        <name>substrate</name>
    </ligand>
</feature>
<dbReference type="CDD" id="cd01335">
    <property type="entry name" value="Radical_SAM"/>
    <property type="match status" value="1"/>
</dbReference>
<evidence type="ECO:0000256" key="8">
    <source>
        <dbReference type="HAMAP-Rule" id="MF_00917"/>
    </source>
</evidence>
<dbReference type="RefSeq" id="WP_203856192.1">
    <property type="nucleotide sequence ID" value="NZ_BAAAZQ010000005.1"/>
</dbReference>
<comment type="caution">
    <text evidence="8">Lacks conserved residue(s) required for the propagation of feature annotation.</text>
</comment>
<dbReference type="HAMAP" id="MF_00917">
    <property type="entry name" value="QueE"/>
    <property type="match status" value="1"/>
</dbReference>
<keyword evidence="3 8" id="KW-0479">Metal-binding</keyword>
<evidence type="ECO:0000313" key="10">
    <source>
        <dbReference type="EMBL" id="GIG94534.1"/>
    </source>
</evidence>
<feature type="binding site" evidence="8">
    <location>
        <position position="48"/>
    </location>
    <ligand>
        <name>[4Fe-4S] cluster</name>
        <dbReference type="ChEBI" id="CHEBI:49883"/>
        <note>4Fe-4S-S-AdoMet</note>
    </ligand>
</feature>
<feature type="binding site" evidence="8">
    <location>
        <position position="88"/>
    </location>
    <ligand>
        <name>substrate</name>
    </ligand>
</feature>
<dbReference type="InterPro" id="IPR024924">
    <property type="entry name" value="7-CO-7-deazaguanine_synth-like"/>
</dbReference>
<comment type="cofactor">
    <cofactor evidence="8">
        <name>S-adenosyl-L-methionine</name>
        <dbReference type="ChEBI" id="CHEBI:59789"/>
    </cofactor>
    <text evidence="8">Binds 1 S-adenosyl-L-methionine per subunit.</text>
</comment>
<gene>
    <name evidence="8" type="primary">queE</name>
    <name evidence="10" type="ORF">Pma05_11070</name>
</gene>
<dbReference type="Pfam" id="PF04055">
    <property type="entry name" value="Radical_SAM"/>
    <property type="match status" value="1"/>
</dbReference>
<evidence type="ECO:0000256" key="3">
    <source>
        <dbReference type="ARBA" id="ARBA00022723"/>
    </source>
</evidence>
<comment type="catalytic activity">
    <reaction evidence="8">
        <text>6-carboxy-5,6,7,8-tetrahydropterin + H(+) = 7-carboxy-7-carbaguanine + NH4(+)</text>
        <dbReference type="Rhea" id="RHEA:27974"/>
        <dbReference type="ChEBI" id="CHEBI:15378"/>
        <dbReference type="ChEBI" id="CHEBI:28938"/>
        <dbReference type="ChEBI" id="CHEBI:61032"/>
        <dbReference type="ChEBI" id="CHEBI:61036"/>
        <dbReference type="EC" id="4.3.99.3"/>
    </reaction>
</comment>
<dbReference type="InterPro" id="IPR058240">
    <property type="entry name" value="rSAM_sf"/>
</dbReference>
<feature type="binding site" evidence="8">
    <location>
        <begin position="47"/>
        <end position="49"/>
    </location>
    <ligand>
        <name>S-adenosyl-L-methionine</name>
        <dbReference type="ChEBI" id="CHEBI:59789"/>
    </ligand>
</feature>
<dbReference type="PROSITE" id="PS51918">
    <property type="entry name" value="RADICAL_SAM"/>
    <property type="match status" value="1"/>
</dbReference>
<dbReference type="SUPFAM" id="SSF102114">
    <property type="entry name" value="Radical SAM enzymes"/>
    <property type="match status" value="1"/>
</dbReference>
<comment type="pathway">
    <text evidence="8">Purine metabolism; 7-cyano-7-deazaguanine biosynthesis.</text>
</comment>
<name>A0ABQ4EIT5_9ACTN</name>
<evidence type="ECO:0000256" key="4">
    <source>
        <dbReference type="ARBA" id="ARBA00022842"/>
    </source>
</evidence>
<keyword evidence="2 8" id="KW-0949">S-adenosyl-L-methionine</keyword>
<evidence type="ECO:0000256" key="1">
    <source>
        <dbReference type="ARBA" id="ARBA00022485"/>
    </source>
</evidence>
<dbReference type="InterPro" id="IPR013785">
    <property type="entry name" value="Aldolase_TIM"/>
</dbReference>
<dbReference type="InterPro" id="IPR007197">
    <property type="entry name" value="rSAM"/>
</dbReference>
<dbReference type="Proteomes" id="UP000621500">
    <property type="component" value="Unassembled WGS sequence"/>
</dbReference>
<dbReference type="Gene3D" id="3.20.20.70">
    <property type="entry name" value="Aldolase class I"/>
    <property type="match status" value="1"/>
</dbReference>
<dbReference type="PANTHER" id="PTHR42836">
    <property type="entry name" value="7-CARBOXY-7-DEAZAGUANINE SYNTHASE"/>
    <property type="match status" value="1"/>
</dbReference>
<keyword evidence="5 8" id="KW-0408">Iron</keyword>
<keyword evidence="1 8" id="KW-0004">4Fe-4S</keyword>
<protein>
    <recommendedName>
        <fullName evidence="8">7-carboxy-7-deazaguanine synthase</fullName>
        <shortName evidence="8">CDG synthase</shortName>
        <ecNumber evidence="8">4.3.99.3</ecNumber>
    </recommendedName>
    <alternativeName>
        <fullName evidence="8">Queuosine biosynthesis protein QueE</fullName>
    </alternativeName>
</protein>
<accession>A0ABQ4EIT5</accession>
<keyword evidence="11" id="KW-1185">Reference proteome</keyword>
<feature type="binding site" evidence="8">
    <location>
        <position position="90"/>
    </location>
    <ligand>
        <name>S-adenosyl-L-methionine</name>
        <dbReference type="ChEBI" id="CHEBI:59789"/>
    </ligand>
</feature>
<keyword evidence="4 8" id="KW-0460">Magnesium</keyword>
<evidence type="ECO:0000256" key="7">
    <source>
        <dbReference type="ARBA" id="ARBA00023239"/>
    </source>
</evidence>
<feature type="binding site" evidence="8">
    <location>
        <begin position="139"/>
        <end position="141"/>
    </location>
    <ligand>
        <name>S-adenosyl-L-methionine</name>
        <dbReference type="ChEBI" id="CHEBI:59789"/>
    </ligand>
</feature>
<evidence type="ECO:0000256" key="6">
    <source>
        <dbReference type="ARBA" id="ARBA00023014"/>
    </source>
</evidence>
<evidence type="ECO:0000313" key="11">
    <source>
        <dbReference type="Proteomes" id="UP000621500"/>
    </source>
</evidence>
<reference evidence="10 11" key="1">
    <citation type="submission" date="2021-01" db="EMBL/GenBank/DDBJ databases">
        <title>Whole genome shotgun sequence of Plantactinospora mayteni NBRC 109088.</title>
        <authorList>
            <person name="Komaki H."/>
            <person name="Tamura T."/>
        </authorList>
    </citation>
    <scope>NUCLEOTIDE SEQUENCE [LARGE SCALE GENOMIC DNA]</scope>
    <source>
        <strain evidence="10 11">NBRC 109088</strain>
    </source>
</reference>
<feature type="binding site" evidence="8">
    <location>
        <position position="41"/>
    </location>
    <ligand>
        <name>[4Fe-4S] cluster</name>
        <dbReference type="ChEBI" id="CHEBI:49883"/>
        <note>4Fe-4S-S-AdoMet</note>
    </ligand>
</feature>
<dbReference type="EMBL" id="BONX01000006">
    <property type="protein sequence ID" value="GIG94534.1"/>
    <property type="molecule type" value="Genomic_DNA"/>
</dbReference>
<evidence type="ECO:0000256" key="5">
    <source>
        <dbReference type="ARBA" id="ARBA00023004"/>
    </source>
</evidence>
<evidence type="ECO:0000256" key="2">
    <source>
        <dbReference type="ARBA" id="ARBA00022691"/>
    </source>
</evidence>
<keyword evidence="7 8" id="KW-0456">Lyase</keyword>